<dbReference type="AlphaFoldDB" id="A0A0M7AQC1"/>
<accession>A0A0M7AQC1</accession>
<dbReference type="GO" id="GO:0030494">
    <property type="term" value="P:bacteriochlorophyll biosynthetic process"/>
    <property type="evidence" value="ECO:0007669"/>
    <property type="project" value="InterPro"/>
</dbReference>
<evidence type="ECO:0000259" key="1">
    <source>
        <dbReference type="SMART" id="SM00989"/>
    </source>
</evidence>
<sequence length="197" mass="21317">MERQSLQADGMIGPNALTQFRSPLEKQGGQDLFETLLQDARIASLPDMSGLIPEGPVARFHKTVRATLPELSAEISRAAGVGTADYVLKHRIPGLAQTLLKVLPASVSKHLLANAISKNAWTFAGSGHFEIAGLTPLIFILKDNPLIAGEHAGRPICHWHVAVFERLFQELIGSHVRVTETDCGACGADACRFEFNI</sequence>
<dbReference type="InterPro" id="IPR004096">
    <property type="entry name" value="V4R"/>
</dbReference>
<dbReference type="Proteomes" id="UP000053235">
    <property type="component" value="Unassembled WGS sequence"/>
</dbReference>
<proteinExistence type="predicted"/>
<dbReference type="NCBIfam" id="TIGR02019">
    <property type="entry name" value="BchJ"/>
    <property type="match status" value="1"/>
</dbReference>
<dbReference type="SUPFAM" id="SSF111126">
    <property type="entry name" value="Ligand-binding domain in the NO signalling and Golgi transport"/>
    <property type="match status" value="1"/>
</dbReference>
<dbReference type="Pfam" id="PF02830">
    <property type="entry name" value="V4R"/>
    <property type="match status" value="1"/>
</dbReference>
<feature type="domain" description="4-vinyl reductase 4VR" evidence="1">
    <location>
        <begin position="136"/>
        <end position="197"/>
    </location>
</feature>
<keyword evidence="3" id="KW-1185">Reference proteome</keyword>
<dbReference type="OrthoDB" id="2080515at2"/>
<evidence type="ECO:0000313" key="3">
    <source>
        <dbReference type="Proteomes" id="UP000053235"/>
    </source>
</evidence>
<gene>
    <name evidence="2" type="ORF">LAX5112_04878</name>
</gene>
<dbReference type="STRING" id="388408.LAX5112_04878"/>
<name>A0A0M7AQC1_9HYPH</name>
<organism evidence="2 3">
    <name type="scientific">Roseibium alexandrii</name>
    <dbReference type="NCBI Taxonomy" id="388408"/>
    <lineage>
        <taxon>Bacteria</taxon>
        <taxon>Pseudomonadati</taxon>
        <taxon>Pseudomonadota</taxon>
        <taxon>Alphaproteobacteria</taxon>
        <taxon>Hyphomicrobiales</taxon>
        <taxon>Stappiaceae</taxon>
        <taxon>Roseibium</taxon>
    </lineage>
</organism>
<protein>
    <submittedName>
        <fullName evidence="2">Bacteriochlorophyll 4-vinyl reductase</fullName>
    </submittedName>
</protein>
<reference evidence="3" key="1">
    <citation type="submission" date="2015-07" db="EMBL/GenBank/DDBJ databases">
        <authorList>
            <person name="Rodrigo-Torres Lidia"/>
            <person name="Arahal R.David."/>
        </authorList>
    </citation>
    <scope>NUCLEOTIDE SEQUENCE [LARGE SCALE GENOMIC DNA]</scope>
    <source>
        <strain evidence="3">CECT 5112</strain>
    </source>
</reference>
<dbReference type="SMART" id="SM00989">
    <property type="entry name" value="V4R"/>
    <property type="match status" value="1"/>
</dbReference>
<dbReference type="InterPro" id="IPR010249">
    <property type="entry name" value="BchJ"/>
</dbReference>
<dbReference type="InterPro" id="IPR024096">
    <property type="entry name" value="NO_sig/Golgi_transp_ligand-bd"/>
</dbReference>
<dbReference type="Gene3D" id="3.30.1380.20">
    <property type="entry name" value="Trafficking protein particle complex subunit 3"/>
    <property type="match status" value="1"/>
</dbReference>
<evidence type="ECO:0000313" key="2">
    <source>
        <dbReference type="EMBL" id="CTQ77335.1"/>
    </source>
</evidence>
<dbReference type="GO" id="GO:0015979">
    <property type="term" value="P:photosynthesis"/>
    <property type="evidence" value="ECO:0007669"/>
    <property type="project" value="InterPro"/>
</dbReference>
<dbReference type="RefSeq" id="WP_082429266.1">
    <property type="nucleotide sequence ID" value="NZ_CXWD01000033.1"/>
</dbReference>
<dbReference type="EMBL" id="CXWD01000033">
    <property type="protein sequence ID" value="CTQ77335.1"/>
    <property type="molecule type" value="Genomic_DNA"/>
</dbReference>